<organism evidence="2 3">
    <name type="scientific">Eumeta variegata</name>
    <name type="common">Bagworm moth</name>
    <name type="synonym">Eumeta japonica</name>
    <dbReference type="NCBI Taxonomy" id="151549"/>
    <lineage>
        <taxon>Eukaryota</taxon>
        <taxon>Metazoa</taxon>
        <taxon>Ecdysozoa</taxon>
        <taxon>Arthropoda</taxon>
        <taxon>Hexapoda</taxon>
        <taxon>Insecta</taxon>
        <taxon>Pterygota</taxon>
        <taxon>Neoptera</taxon>
        <taxon>Endopterygota</taxon>
        <taxon>Lepidoptera</taxon>
        <taxon>Glossata</taxon>
        <taxon>Ditrysia</taxon>
        <taxon>Tineoidea</taxon>
        <taxon>Psychidae</taxon>
        <taxon>Oiketicinae</taxon>
        <taxon>Eumeta</taxon>
    </lineage>
</organism>
<evidence type="ECO:0000313" key="2">
    <source>
        <dbReference type="EMBL" id="GBP42608.1"/>
    </source>
</evidence>
<dbReference type="OrthoDB" id="8193319at2759"/>
<accession>A0A4C1VU15</accession>
<dbReference type="EMBL" id="BGZK01000421">
    <property type="protein sequence ID" value="GBP42608.1"/>
    <property type="molecule type" value="Genomic_DNA"/>
</dbReference>
<dbReference type="AlphaFoldDB" id="A0A4C1VU15"/>
<reference evidence="2 3" key="1">
    <citation type="journal article" date="2019" name="Commun. Biol.">
        <title>The bagworm genome reveals a unique fibroin gene that provides high tensile strength.</title>
        <authorList>
            <person name="Kono N."/>
            <person name="Nakamura H."/>
            <person name="Ohtoshi R."/>
            <person name="Tomita M."/>
            <person name="Numata K."/>
            <person name="Arakawa K."/>
        </authorList>
    </citation>
    <scope>NUCLEOTIDE SEQUENCE [LARGE SCALE GENOMIC DNA]</scope>
</reference>
<feature type="region of interest" description="Disordered" evidence="1">
    <location>
        <begin position="46"/>
        <end position="71"/>
    </location>
</feature>
<comment type="caution">
    <text evidence="2">The sequence shown here is derived from an EMBL/GenBank/DDBJ whole genome shotgun (WGS) entry which is preliminary data.</text>
</comment>
<keyword evidence="3" id="KW-1185">Reference proteome</keyword>
<proteinExistence type="predicted"/>
<evidence type="ECO:0000256" key="1">
    <source>
        <dbReference type="SAM" id="MobiDB-lite"/>
    </source>
</evidence>
<evidence type="ECO:0000313" key="3">
    <source>
        <dbReference type="Proteomes" id="UP000299102"/>
    </source>
</evidence>
<gene>
    <name evidence="2" type="ORF">EVAR_87159_1</name>
</gene>
<sequence length="235" mass="26367">MAFQNKYRNENSFFGTHAGATIHVRGYSTRDPRSKLIRLWTLRTSGQPECSGRRGSNKKKGSSPPQGMPETPEQWLVVANDYDSLWNFPHCLGAIDGSFDEESNGHVRLGNWREGNNDMTSMLPLQIRPRRATRSAHNIRNEVAEYCIQQGSTSTSLFIIMMAALTGPLCRHLDDSAPRVPSQFADIPNVGFLNKGYCNFSPISLNEQLIRGKFTALQVGLYEPRRYAVSAPFGR</sequence>
<protein>
    <submittedName>
        <fullName evidence="2">Uncharacterized protein</fullName>
    </submittedName>
</protein>
<name>A0A4C1VU15_EUMVA</name>
<dbReference type="Proteomes" id="UP000299102">
    <property type="component" value="Unassembled WGS sequence"/>
</dbReference>